<evidence type="ECO:0000256" key="1">
    <source>
        <dbReference type="ARBA" id="ARBA00004191"/>
    </source>
</evidence>
<evidence type="ECO:0000256" key="3">
    <source>
        <dbReference type="ARBA" id="ARBA00022512"/>
    </source>
</evidence>
<comment type="subcellular location">
    <subcellularLocation>
        <location evidence="1">Secreted</location>
        <location evidence="1">Cell wall</location>
    </subcellularLocation>
</comment>
<name>A0AAV3QS21_LITER</name>
<keyword evidence="6 8" id="KW-0326">Glycosidase</keyword>
<evidence type="ECO:0000256" key="8">
    <source>
        <dbReference type="RuleBase" id="RU361169"/>
    </source>
</evidence>
<protein>
    <recommendedName>
        <fullName evidence="12">Polygalacturonase</fullName>
    </recommendedName>
</protein>
<gene>
    <name evidence="10" type="ORF">LIER_21086</name>
</gene>
<evidence type="ECO:0000313" key="10">
    <source>
        <dbReference type="EMBL" id="GAA0165767.1"/>
    </source>
</evidence>
<dbReference type="GO" id="GO:0071555">
    <property type="term" value="P:cell wall organization"/>
    <property type="evidence" value="ECO:0007669"/>
    <property type="project" value="UniProtKB-KW"/>
</dbReference>
<dbReference type="PANTHER" id="PTHR31375">
    <property type="match status" value="1"/>
</dbReference>
<evidence type="ECO:0008006" key="12">
    <source>
        <dbReference type="Google" id="ProtNLM"/>
    </source>
</evidence>
<keyword evidence="5 8" id="KW-0378">Hydrolase</keyword>
<evidence type="ECO:0000256" key="9">
    <source>
        <dbReference type="SAM" id="SignalP"/>
    </source>
</evidence>
<keyword evidence="9" id="KW-0732">Signal</keyword>
<sequence length="461" mass="47628">MAFPMGHGTKVVLVLLGITLFSIGAQCAPIGSRRALAGEPVFDVTTYGAKGDGRADGALAFIKAWKEACAATGAVTLRIPKGDFMVGKVVFNGPCTANPITIDLQGVVLQTKDPSAMSGNEPAMLINDVTGVTLSGGGTVDGQGAAVWKYNDGKTLLPISLMFSKAKKCAVDGVNFLNAKGVHLKVTGSEEVSISNVKVTAPDESPNTDGIVISNSNRITVTNCNIGTGDDCVAIGDTNVGVNVSQVTCGPGHGLSVGSLGKRTNEGDVKDIRVWNCTCTGTTNGVRIKTYRASPILKATNIVFDDIIMNAVKNPVLIDQHYDSKNKKEPSNVHISDVHFTNIRGTTISQAPVALNCSDAFPCDAVELNNIDLVPAPESKFKTVTSICANTKFALLGKSVNPAGCEAVDAAAATVGHAVNTVTDSVSAAAFATSDAAGAAAEIAAQADQEVAHELADIDHF</sequence>
<dbReference type="FunFam" id="2.160.20.10:FF:000004">
    <property type="entry name" value="Pectin lyase-like superfamily protein"/>
    <property type="match status" value="1"/>
</dbReference>
<keyword evidence="4" id="KW-0964">Secreted</keyword>
<reference evidence="10 11" key="1">
    <citation type="submission" date="2024-01" db="EMBL/GenBank/DDBJ databases">
        <title>The complete chloroplast genome sequence of Lithospermum erythrorhizon: insights into the phylogenetic relationship among Boraginaceae species and the maternal lineages of purple gromwells.</title>
        <authorList>
            <person name="Okada T."/>
            <person name="Watanabe K."/>
        </authorList>
    </citation>
    <scope>NUCLEOTIDE SEQUENCE [LARGE SCALE GENOMIC DNA]</scope>
</reference>
<keyword evidence="3" id="KW-0134">Cell wall</keyword>
<evidence type="ECO:0000256" key="6">
    <source>
        <dbReference type="ARBA" id="ARBA00023295"/>
    </source>
</evidence>
<comment type="caution">
    <text evidence="10">The sequence shown here is derived from an EMBL/GenBank/DDBJ whole genome shotgun (WGS) entry which is preliminary data.</text>
</comment>
<comment type="similarity">
    <text evidence="2 8">Belongs to the glycosyl hydrolase 28 family.</text>
</comment>
<dbReference type="GO" id="GO:0005975">
    <property type="term" value="P:carbohydrate metabolic process"/>
    <property type="evidence" value="ECO:0007669"/>
    <property type="project" value="InterPro"/>
</dbReference>
<dbReference type="EMBL" id="BAABME010005486">
    <property type="protein sequence ID" value="GAA0165767.1"/>
    <property type="molecule type" value="Genomic_DNA"/>
</dbReference>
<dbReference type="GO" id="GO:0004650">
    <property type="term" value="F:polygalacturonase activity"/>
    <property type="evidence" value="ECO:0007669"/>
    <property type="project" value="InterPro"/>
</dbReference>
<evidence type="ECO:0000256" key="7">
    <source>
        <dbReference type="ARBA" id="ARBA00023316"/>
    </source>
</evidence>
<dbReference type="InterPro" id="IPR011050">
    <property type="entry name" value="Pectin_lyase_fold/virulence"/>
</dbReference>
<evidence type="ECO:0000256" key="5">
    <source>
        <dbReference type="ARBA" id="ARBA00022801"/>
    </source>
</evidence>
<dbReference type="InterPro" id="IPR000743">
    <property type="entry name" value="Glyco_hydro_28"/>
</dbReference>
<keyword evidence="11" id="KW-1185">Reference proteome</keyword>
<dbReference type="Gene3D" id="2.160.20.10">
    <property type="entry name" value="Single-stranded right-handed beta-helix, Pectin lyase-like"/>
    <property type="match status" value="1"/>
</dbReference>
<dbReference type="AlphaFoldDB" id="A0AAV3QS21"/>
<evidence type="ECO:0000256" key="2">
    <source>
        <dbReference type="ARBA" id="ARBA00008834"/>
    </source>
</evidence>
<dbReference type="InterPro" id="IPR006626">
    <property type="entry name" value="PbH1"/>
</dbReference>
<feature type="signal peptide" evidence="9">
    <location>
        <begin position="1"/>
        <end position="27"/>
    </location>
</feature>
<dbReference type="Pfam" id="PF00295">
    <property type="entry name" value="Glyco_hydro_28"/>
    <property type="match status" value="1"/>
</dbReference>
<dbReference type="Proteomes" id="UP001454036">
    <property type="component" value="Unassembled WGS sequence"/>
</dbReference>
<organism evidence="10 11">
    <name type="scientific">Lithospermum erythrorhizon</name>
    <name type="common">Purple gromwell</name>
    <name type="synonym">Lithospermum officinale var. erythrorhizon</name>
    <dbReference type="NCBI Taxonomy" id="34254"/>
    <lineage>
        <taxon>Eukaryota</taxon>
        <taxon>Viridiplantae</taxon>
        <taxon>Streptophyta</taxon>
        <taxon>Embryophyta</taxon>
        <taxon>Tracheophyta</taxon>
        <taxon>Spermatophyta</taxon>
        <taxon>Magnoliopsida</taxon>
        <taxon>eudicotyledons</taxon>
        <taxon>Gunneridae</taxon>
        <taxon>Pentapetalae</taxon>
        <taxon>asterids</taxon>
        <taxon>lamiids</taxon>
        <taxon>Boraginales</taxon>
        <taxon>Boraginaceae</taxon>
        <taxon>Boraginoideae</taxon>
        <taxon>Lithospermeae</taxon>
        <taxon>Lithospermum</taxon>
    </lineage>
</organism>
<dbReference type="SUPFAM" id="SSF51126">
    <property type="entry name" value="Pectin lyase-like"/>
    <property type="match status" value="1"/>
</dbReference>
<keyword evidence="7" id="KW-0961">Cell wall biogenesis/degradation</keyword>
<evidence type="ECO:0000256" key="4">
    <source>
        <dbReference type="ARBA" id="ARBA00022525"/>
    </source>
</evidence>
<dbReference type="SMART" id="SM00710">
    <property type="entry name" value="PbH1"/>
    <property type="match status" value="4"/>
</dbReference>
<dbReference type="InterPro" id="IPR012334">
    <property type="entry name" value="Pectin_lyas_fold"/>
</dbReference>
<accession>A0AAV3QS21</accession>
<feature type="chain" id="PRO_5043887173" description="Polygalacturonase" evidence="9">
    <location>
        <begin position="28"/>
        <end position="461"/>
    </location>
</feature>
<evidence type="ECO:0000313" key="11">
    <source>
        <dbReference type="Proteomes" id="UP001454036"/>
    </source>
</evidence>
<proteinExistence type="inferred from homology"/>